<comment type="caution">
    <text evidence="3">The sequence shown here is derived from an EMBL/GenBank/DDBJ whole genome shotgun (WGS) entry which is preliminary data.</text>
</comment>
<evidence type="ECO:0000256" key="1">
    <source>
        <dbReference type="SAM" id="MobiDB-lite"/>
    </source>
</evidence>
<evidence type="ECO:0000256" key="2">
    <source>
        <dbReference type="SAM" id="SignalP"/>
    </source>
</evidence>
<dbReference type="GO" id="GO:0035556">
    <property type="term" value="P:intracellular signal transduction"/>
    <property type="evidence" value="ECO:0007669"/>
    <property type="project" value="TreeGrafter"/>
</dbReference>
<dbReference type="EMBL" id="JAGFMF010011768">
    <property type="protein sequence ID" value="KAG8513553.1"/>
    <property type="molecule type" value="Genomic_DNA"/>
</dbReference>
<feature type="signal peptide" evidence="2">
    <location>
        <begin position="1"/>
        <end position="30"/>
    </location>
</feature>
<dbReference type="GO" id="GO:0050863">
    <property type="term" value="P:regulation of T cell activation"/>
    <property type="evidence" value="ECO:0007669"/>
    <property type="project" value="TreeGrafter"/>
</dbReference>
<dbReference type="Pfam" id="PF15234">
    <property type="entry name" value="LAT"/>
    <property type="match status" value="2"/>
</dbReference>
<dbReference type="PANTHER" id="PTHR15586:SF0">
    <property type="entry name" value="LINKER FOR ACTIVATION OF T-CELLS FAMILY MEMBER 1"/>
    <property type="match status" value="1"/>
</dbReference>
<feature type="region of interest" description="Disordered" evidence="1">
    <location>
        <begin position="69"/>
        <end position="120"/>
    </location>
</feature>
<evidence type="ECO:0000313" key="4">
    <source>
        <dbReference type="Proteomes" id="UP000700334"/>
    </source>
</evidence>
<dbReference type="GO" id="GO:0006955">
    <property type="term" value="P:immune response"/>
    <property type="evidence" value="ECO:0007669"/>
    <property type="project" value="TreeGrafter"/>
</dbReference>
<feature type="region of interest" description="Disordered" evidence="1">
    <location>
        <begin position="142"/>
        <end position="164"/>
    </location>
</feature>
<dbReference type="GO" id="GO:0019901">
    <property type="term" value="F:protein kinase binding"/>
    <property type="evidence" value="ECO:0007669"/>
    <property type="project" value="TreeGrafter"/>
</dbReference>
<keyword evidence="4" id="KW-1185">Reference proteome</keyword>
<dbReference type="Proteomes" id="UP000700334">
    <property type="component" value="Unassembled WGS sequence"/>
</dbReference>
<dbReference type="OrthoDB" id="9451490at2759"/>
<accession>A0A8J6A4B9</accession>
<dbReference type="AlphaFoldDB" id="A0A8J6A4B9"/>
<feature type="chain" id="PRO_5035213508" evidence="2">
    <location>
        <begin position="31"/>
        <end position="267"/>
    </location>
</feature>
<dbReference type="GO" id="GO:0001772">
    <property type="term" value="C:immunological synapse"/>
    <property type="evidence" value="ECO:0007669"/>
    <property type="project" value="TreeGrafter"/>
</dbReference>
<feature type="compositionally biased region" description="Polar residues" evidence="1">
    <location>
        <begin position="192"/>
        <end position="207"/>
    </location>
</feature>
<proteinExistence type="predicted"/>
<feature type="region of interest" description="Disordered" evidence="1">
    <location>
        <begin position="187"/>
        <end position="211"/>
    </location>
</feature>
<organism evidence="3 4">
    <name type="scientific">Galemys pyrenaicus</name>
    <name type="common">Iberian desman</name>
    <name type="synonym">Pyrenean desman</name>
    <dbReference type="NCBI Taxonomy" id="202257"/>
    <lineage>
        <taxon>Eukaryota</taxon>
        <taxon>Metazoa</taxon>
        <taxon>Chordata</taxon>
        <taxon>Craniata</taxon>
        <taxon>Vertebrata</taxon>
        <taxon>Euteleostomi</taxon>
        <taxon>Mammalia</taxon>
        <taxon>Eutheria</taxon>
        <taxon>Laurasiatheria</taxon>
        <taxon>Eulipotyphla</taxon>
        <taxon>Talpidae</taxon>
        <taxon>Galemys</taxon>
    </lineage>
</organism>
<reference evidence="3" key="1">
    <citation type="journal article" date="2021" name="Evol. Appl.">
        <title>The genome of the Pyrenean desman and the effects of bottlenecks and inbreeding on the genomic landscape of an endangered species.</title>
        <authorList>
            <person name="Escoda L."/>
            <person name="Castresana J."/>
        </authorList>
    </citation>
    <scope>NUCLEOTIDE SEQUENCE</scope>
    <source>
        <strain evidence="3">IBE-C5619</strain>
    </source>
</reference>
<protein>
    <submittedName>
        <fullName evidence="3">Linker for activation of T-cells family member 1</fullName>
    </submittedName>
</protein>
<feature type="compositionally biased region" description="Acidic residues" evidence="1">
    <location>
        <begin position="149"/>
        <end position="164"/>
    </location>
</feature>
<keyword evidence="2" id="KW-0732">Signal</keyword>
<dbReference type="GO" id="GO:0006954">
    <property type="term" value="P:inflammatory response"/>
    <property type="evidence" value="ECO:0007669"/>
    <property type="project" value="TreeGrafter"/>
</dbReference>
<evidence type="ECO:0000313" key="3">
    <source>
        <dbReference type="EMBL" id="KAG8513553.1"/>
    </source>
</evidence>
<dbReference type="PANTHER" id="PTHR15586">
    <property type="entry name" value="LINKER FOR ACTIVATION OF T-CELLS FAMILY MEMBER 1"/>
    <property type="match status" value="1"/>
</dbReference>
<sequence length="267" mass="28241">MEAATLLSYELGLLLLPVLAALLMALCVRCRDPSGSCDSATSDSPVHPLAASHFLPACYLLPTPDPARPAPHPVSSPFAPRSPSPTLYPLTSLRSPQPLGGSHRVPAPRQDSEGGKQGVGARLRARMGPAWADPVSCPLSPANSVASYENEEPVCEDKDEDEEEDYHNEGYLEVLPDNSPATVTVVQPAPAPSSSGLRDSNFSSESTWPHPRRAAPLPLGVFAEAGSPSSLSEPCRSAPVLPAPSCCSDVFSPVLSVRLSRLFRPLH</sequence>
<name>A0A8J6A4B9_GALPY</name>
<gene>
    <name evidence="3" type="ORF">J0S82_012866</name>
</gene>
<dbReference type="InterPro" id="IPR008359">
    <property type="entry name" value="Linker_for_activat_Tcells_prot"/>
</dbReference>